<dbReference type="InterPro" id="IPR012337">
    <property type="entry name" value="RNaseH-like_sf"/>
</dbReference>
<feature type="domain" description="Exonuclease" evidence="4">
    <location>
        <begin position="8"/>
        <end position="187"/>
    </location>
</feature>
<proteinExistence type="predicted"/>
<keyword evidence="3 5" id="KW-0269">Exonuclease</keyword>
<protein>
    <submittedName>
        <fullName evidence="5">Exonuclease domain-containing protein</fullName>
    </submittedName>
</protein>
<evidence type="ECO:0000313" key="6">
    <source>
        <dbReference type="Proteomes" id="UP001597277"/>
    </source>
</evidence>
<gene>
    <name evidence="5" type="ORF">ACFSE6_02115</name>
</gene>
<dbReference type="InterPro" id="IPR036397">
    <property type="entry name" value="RNaseH_sf"/>
</dbReference>
<dbReference type="InterPro" id="IPR013520">
    <property type="entry name" value="Ribonucl_H"/>
</dbReference>
<evidence type="ECO:0000256" key="3">
    <source>
        <dbReference type="ARBA" id="ARBA00022839"/>
    </source>
</evidence>
<keyword evidence="6" id="KW-1185">Reference proteome</keyword>
<evidence type="ECO:0000259" key="4">
    <source>
        <dbReference type="SMART" id="SM00479"/>
    </source>
</evidence>
<accession>A0ABW4L0E4</accession>
<keyword evidence="1" id="KW-0540">Nuclease</keyword>
<dbReference type="PANTHER" id="PTHR30231">
    <property type="entry name" value="DNA POLYMERASE III SUBUNIT EPSILON"/>
    <property type="match status" value="1"/>
</dbReference>
<dbReference type="CDD" id="cd06127">
    <property type="entry name" value="DEDDh"/>
    <property type="match status" value="1"/>
</dbReference>
<dbReference type="EMBL" id="JBHUEE010000001">
    <property type="protein sequence ID" value="MFD1716614.1"/>
    <property type="molecule type" value="Genomic_DNA"/>
</dbReference>
<name>A0ABW4L0E4_9MICO</name>
<evidence type="ECO:0000256" key="2">
    <source>
        <dbReference type="ARBA" id="ARBA00022801"/>
    </source>
</evidence>
<dbReference type="SMART" id="SM00479">
    <property type="entry name" value="EXOIII"/>
    <property type="match status" value="1"/>
</dbReference>
<keyword evidence="2" id="KW-0378">Hydrolase</keyword>
<comment type="caution">
    <text evidence="5">The sequence shown here is derived from an EMBL/GenBank/DDBJ whole genome shotgun (WGS) entry which is preliminary data.</text>
</comment>
<evidence type="ECO:0000313" key="5">
    <source>
        <dbReference type="EMBL" id="MFD1716614.1"/>
    </source>
</evidence>
<dbReference type="PANTHER" id="PTHR30231:SF4">
    <property type="entry name" value="PROTEIN NEN2"/>
    <property type="match status" value="1"/>
</dbReference>
<dbReference type="Proteomes" id="UP001597277">
    <property type="component" value="Unassembled WGS sequence"/>
</dbReference>
<dbReference type="NCBIfam" id="NF005927">
    <property type="entry name" value="PRK07942.1"/>
    <property type="match status" value="1"/>
</dbReference>
<sequence>MSSWCDGEFLGFDTETTGVDVASDRIVSAALVHRAGPSTRVRTWLIDPGVPIPTAASEVNGLTTRQVRAEGVRSAMALEEIATAIAAAQHAGVPLVAYNATFDLALLDHELDRHRLPRLTQRVGGPLAVIDPLVLDRGLDTEREGPRTLGDLCGHYGVQTRADLHAADVDVLATLEVLTGIAAAFPGIGELTVAELQPWQARQYRRWAEGCNARRLADEHARPPVDPSWPLPVALAAAG</sequence>
<dbReference type="Gene3D" id="3.30.420.10">
    <property type="entry name" value="Ribonuclease H-like superfamily/Ribonuclease H"/>
    <property type="match status" value="1"/>
</dbReference>
<dbReference type="RefSeq" id="WP_388002044.1">
    <property type="nucleotide sequence ID" value="NZ_JBHUEE010000001.1"/>
</dbReference>
<dbReference type="Pfam" id="PF00929">
    <property type="entry name" value="RNase_T"/>
    <property type="match status" value="1"/>
</dbReference>
<reference evidence="6" key="1">
    <citation type="journal article" date="2019" name="Int. J. Syst. Evol. Microbiol.">
        <title>The Global Catalogue of Microorganisms (GCM) 10K type strain sequencing project: providing services to taxonomists for standard genome sequencing and annotation.</title>
        <authorList>
            <consortium name="The Broad Institute Genomics Platform"/>
            <consortium name="The Broad Institute Genome Sequencing Center for Infectious Disease"/>
            <person name="Wu L."/>
            <person name="Ma J."/>
        </authorList>
    </citation>
    <scope>NUCLEOTIDE SEQUENCE [LARGE SCALE GENOMIC DNA]</scope>
    <source>
        <strain evidence="6">JCM 17130</strain>
    </source>
</reference>
<dbReference type="SUPFAM" id="SSF53098">
    <property type="entry name" value="Ribonuclease H-like"/>
    <property type="match status" value="1"/>
</dbReference>
<dbReference type="GO" id="GO:0004527">
    <property type="term" value="F:exonuclease activity"/>
    <property type="evidence" value="ECO:0007669"/>
    <property type="project" value="UniProtKB-KW"/>
</dbReference>
<organism evidence="5 6">
    <name type="scientific">Georgenia deserti</name>
    <dbReference type="NCBI Taxonomy" id="2093781"/>
    <lineage>
        <taxon>Bacteria</taxon>
        <taxon>Bacillati</taxon>
        <taxon>Actinomycetota</taxon>
        <taxon>Actinomycetes</taxon>
        <taxon>Micrococcales</taxon>
        <taxon>Bogoriellaceae</taxon>
        <taxon>Georgenia</taxon>
    </lineage>
</organism>
<evidence type="ECO:0000256" key="1">
    <source>
        <dbReference type="ARBA" id="ARBA00022722"/>
    </source>
</evidence>